<reference evidence="1" key="1">
    <citation type="journal article" date="2021" name="Nat. Commun.">
        <title>Genetic determinants of endophytism in the Arabidopsis root mycobiome.</title>
        <authorList>
            <person name="Mesny F."/>
            <person name="Miyauchi S."/>
            <person name="Thiergart T."/>
            <person name="Pickel B."/>
            <person name="Atanasova L."/>
            <person name="Karlsson M."/>
            <person name="Huettel B."/>
            <person name="Barry K.W."/>
            <person name="Haridas S."/>
            <person name="Chen C."/>
            <person name="Bauer D."/>
            <person name="Andreopoulos W."/>
            <person name="Pangilinan J."/>
            <person name="LaButti K."/>
            <person name="Riley R."/>
            <person name="Lipzen A."/>
            <person name="Clum A."/>
            <person name="Drula E."/>
            <person name="Henrissat B."/>
            <person name="Kohler A."/>
            <person name="Grigoriev I.V."/>
            <person name="Martin F.M."/>
            <person name="Hacquard S."/>
        </authorList>
    </citation>
    <scope>NUCLEOTIDE SEQUENCE</scope>
    <source>
        <strain evidence="1">MPI-SDFR-AT-0117</strain>
    </source>
</reference>
<accession>A0A9P8VA31</accession>
<organism evidence="1 2">
    <name type="scientific">Plectosphaerella plurivora</name>
    <dbReference type="NCBI Taxonomy" id="936078"/>
    <lineage>
        <taxon>Eukaryota</taxon>
        <taxon>Fungi</taxon>
        <taxon>Dikarya</taxon>
        <taxon>Ascomycota</taxon>
        <taxon>Pezizomycotina</taxon>
        <taxon>Sordariomycetes</taxon>
        <taxon>Hypocreomycetidae</taxon>
        <taxon>Glomerellales</taxon>
        <taxon>Plectosphaerellaceae</taxon>
        <taxon>Plectosphaerella</taxon>
    </lineage>
</organism>
<evidence type="ECO:0008006" key="3">
    <source>
        <dbReference type="Google" id="ProtNLM"/>
    </source>
</evidence>
<dbReference type="InterPro" id="IPR013078">
    <property type="entry name" value="His_Pase_superF_clade-1"/>
</dbReference>
<dbReference type="InterPro" id="IPR029033">
    <property type="entry name" value="His_PPase_superfam"/>
</dbReference>
<dbReference type="OrthoDB" id="496981at2759"/>
<dbReference type="Gene3D" id="3.40.50.1240">
    <property type="entry name" value="Phosphoglycerate mutase-like"/>
    <property type="match status" value="1"/>
</dbReference>
<evidence type="ECO:0000313" key="1">
    <source>
        <dbReference type="EMBL" id="KAH6685779.1"/>
    </source>
</evidence>
<dbReference type="AlphaFoldDB" id="A0A9P8VA31"/>
<gene>
    <name evidence="1" type="ORF">F5X68DRAFT_16952</name>
</gene>
<dbReference type="EMBL" id="JAGSXJ010000014">
    <property type="protein sequence ID" value="KAH6685779.1"/>
    <property type="molecule type" value="Genomic_DNA"/>
</dbReference>
<comment type="caution">
    <text evidence="1">The sequence shown here is derived from an EMBL/GenBank/DDBJ whole genome shotgun (WGS) entry which is preliminary data.</text>
</comment>
<dbReference type="Pfam" id="PF00300">
    <property type="entry name" value="His_Phos_1"/>
    <property type="match status" value="1"/>
</dbReference>
<evidence type="ECO:0000313" key="2">
    <source>
        <dbReference type="Proteomes" id="UP000770015"/>
    </source>
</evidence>
<protein>
    <recommendedName>
        <fullName evidence="3">Phosphoglycerate mutase</fullName>
    </recommendedName>
</protein>
<proteinExistence type="predicted"/>
<dbReference type="Proteomes" id="UP000770015">
    <property type="component" value="Unassembled WGS sequence"/>
</dbReference>
<keyword evidence="2" id="KW-1185">Reference proteome</keyword>
<name>A0A9P8VA31_9PEZI</name>
<dbReference type="SUPFAM" id="SSF53254">
    <property type="entry name" value="Phosphoglycerate mutase-like"/>
    <property type="match status" value="1"/>
</dbReference>
<sequence>MTRTIQTAKLAFKEWIGTTPIQVWPDLRESHDGIFNHGVSRDAMATKFPEIDFSECPVEWDHPPHTFDGAVARAETVRQRLKTLADSERYQNIYLVSHRGFIAFLVQGERFNVCDLRTFKFASEKEVEGLRFGVNVDTETAQDFGPTVLISVDTLS</sequence>